<reference evidence="1" key="1">
    <citation type="submission" date="2022-08" db="EMBL/GenBank/DDBJ databases">
        <authorList>
            <person name="Kallberg Y."/>
            <person name="Tangrot J."/>
            <person name="Rosling A."/>
        </authorList>
    </citation>
    <scope>NUCLEOTIDE SEQUENCE</scope>
    <source>
        <strain evidence="1">Wild A</strain>
    </source>
</reference>
<proteinExistence type="predicted"/>
<gene>
    <name evidence="1" type="ORF">FWILDA_LOCUS12784</name>
</gene>
<sequence>LKNDYLELKEEALITQDNQIILLEDTVEKLKSQILKISYFQNNSNKPSEEE</sequence>
<accession>A0A9W4WUH7</accession>
<dbReference type="OrthoDB" id="10535216at2759"/>
<organism evidence="1 2">
    <name type="scientific">Funneliformis geosporum</name>
    <dbReference type="NCBI Taxonomy" id="1117311"/>
    <lineage>
        <taxon>Eukaryota</taxon>
        <taxon>Fungi</taxon>
        <taxon>Fungi incertae sedis</taxon>
        <taxon>Mucoromycota</taxon>
        <taxon>Glomeromycotina</taxon>
        <taxon>Glomeromycetes</taxon>
        <taxon>Glomerales</taxon>
        <taxon>Glomeraceae</taxon>
        <taxon>Funneliformis</taxon>
    </lineage>
</organism>
<comment type="caution">
    <text evidence="1">The sequence shown here is derived from an EMBL/GenBank/DDBJ whole genome shotgun (WGS) entry which is preliminary data.</text>
</comment>
<protein>
    <submittedName>
        <fullName evidence="1">6579_t:CDS:1</fullName>
    </submittedName>
</protein>
<dbReference type="AlphaFoldDB" id="A0A9W4WUH7"/>
<evidence type="ECO:0000313" key="2">
    <source>
        <dbReference type="Proteomes" id="UP001153678"/>
    </source>
</evidence>
<dbReference type="EMBL" id="CAMKVN010004342">
    <property type="protein sequence ID" value="CAI2186855.1"/>
    <property type="molecule type" value="Genomic_DNA"/>
</dbReference>
<name>A0A9W4WUH7_9GLOM</name>
<evidence type="ECO:0000313" key="1">
    <source>
        <dbReference type="EMBL" id="CAI2186855.1"/>
    </source>
</evidence>
<dbReference type="Proteomes" id="UP001153678">
    <property type="component" value="Unassembled WGS sequence"/>
</dbReference>
<keyword evidence="2" id="KW-1185">Reference proteome</keyword>
<feature type="non-terminal residue" evidence="1">
    <location>
        <position position="1"/>
    </location>
</feature>